<evidence type="ECO:0000259" key="1">
    <source>
        <dbReference type="Pfam" id="PF04448"/>
    </source>
</evidence>
<comment type="caution">
    <text evidence="2">The sequence shown here is derived from an EMBL/GenBank/DDBJ whole genome shotgun (WGS) entry which is preliminary data.</text>
</comment>
<dbReference type="RefSeq" id="WP_346065546.1">
    <property type="nucleotide sequence ID" value="NZ_BRPJ01000051.1"/>
</dbReference>
<dbReference type="EMBL" id="BRPJ01000051">
    <property type="protein sequence ID" value="GLB30983.1"/>
    <property type="molecule type" value="Genomic_DNA"/>
</dbReference>
<protein>
    <recommendedName>
        <fullName evidence="1">DUF551 domain-containing protein</fullName>
    </recommendedName>
</protein>
<accession>A0ABQ5M7Q4</accession>
<evidence type="ECO:0000313" key="3">
    <source>
        <dbReference type="Proteomes" id="UP001419084"/>
    </source>
</evidence>
<reference evidence="2 3" key="1">
    <citation type="journal article" date="2024" name="Int. J. Syst. Evol. Microbiol.">
        <title>Lacrimispora brassicae sp. nov. isolated from fermented cabbage, and proposal of Clostridium indicum Gundawar et al. 2019 and Clostridium methoxybenzovorans Mechichi et al. 1999 as heterotypic synonyms of Lacrimispora amygdalina (Parshina et al. 2003) Haas and Blanchard 2020 and Lacrimispora indolis (McClung and McCoy 1957) Haas and Blanchard 2020, respectively.</title>
        <authorList>
            <person name="Kobayashi H."/>
            <person name="Tanizawa Y."/>
            <person name="Sakamoto M."/>
            <person name="Ohkuma M."/>
            <person name="Tohno M."/>
        </authorList>
    </citation>
    <scope>NUCLEOTIDE SEQUENCE [LARGE SCALE GENOMIC DNA]</scope>
    <source>
        <strain evidence="2 3">DSM 12857</strain>
    </source>
</reference>
<dbReference type="InterPro" id="IPR007539">
    <property type="entry name" value="DUF551"/>
</dbReference>
<dbReference type="Proteomes" id="UP001419084">
    <property type="component" value="Unassembled WGS sequence"/>
</dbReference>
<feature type="domain" description="DUF551" evidence="1">
    <location>
        <begin position="82"/>
        <end position="142"/>
    </location>
</feature>
<sequence>MAEQNEMLKIVTPMMEHVCDHLCRFPWEIERKEDLEDICAECKMDQYTNEILNTYNRVNDFQNTQCVKLLKKLAIEREKQRWIPIEERLPDRGKMVLLTIEYEPFDVRIVIKSVLMIDGTWRNYGGGTVTDTPIAWRSMPEPFRFEEDR</sequence>
<name>A0ABQ5M7Q4_9FIRM</name>
<dbReference type="Pfam" id="PF04448">
    <property type="entry name" value="DUF551"/>
    <property type="match status" value="1"/>
</dbReference>
<proteinExistence type="predicted"/>
<keyword evidence="3" id="KW-1185">Reference proteome</keyword>
<organism evidence="2 3">
    <name type="scientific">Lacrimispora amygdalina</name>
    <dbReference type="NCBI Taxonomy" id="253257"/>
    <lineage>
        <taxon>Bacteria</taxon>
        <taxon>Bacillati</taxon>
        <taxon>Bacillota</taxon>
        <taxon>Clostridia</taxon>
        <taxon>Lachnospirales</taxon>
        <taxon>Lachnospiraceae</taxon>
        <taxon>Lacrimispora</taxon>
    </lineage>
</organism>
<gene>
    <name evidence="2" type="ORF">LAD12857_29060</name>
</gene>
<evidence type="ECO:0000313" key="2">
    <source>
        <dbReference type="EMBL" id="GLB30983.1"/>
    </source>
</evidence>